<reference evidence="2" key="1">
    <citation type="submission" date="2020-08" db="EMBL/GenBank/DDBJ databases">
        <title>Multicomponent nature underlies the extraordinary mechanical properties of spider dragline silk.</title>
        <authorList>
            <person name="Kono N."/>
            <person name="Nakamura H."/>
            <person name="Mori M."/>
            <person name="Yoshida Y."/>
            <person name="Ohtoshi R."/>
            <person name="Malay A.D."/>
            <person name="Moran D.A.P."/>
            <person name="Tomita M."/>
            <person name="Numata K."/>
            <person name="Arakawa K."/>
        </authorList>
    </citation>
    <scope>NUCLEOTIDE SEQUENCE</scope>
</reference>
<gene>
    <name evidence="2" type="ORF">NPIL_56191</name>
</gene>
<evidence type="ECO:0000313" key="3">
    <source>
        <dbReference type="Proteomes" id="UP000887013"/>
    </source>
</evidence>
<keyword evidence="3" id="KW-1185">Reference proteome</keyword>
<proteinExistence type="predicted"/>
<comment type="caution">
    <text evidence="2">The sequence shown here is derived from an EMBL/GenBank/DDBJ whole genome shotgun (WGS) entry which is preliminary data.</text>
</comment>
<dbReference type="Proteomes" id="UP000887013">
    <property type="component" value="Unassembled WGS sequence"/>
</dbReference>
<name>A0A8X6NZ38_NEPPI</name>
<feature type="compositionally biased region" description="Acidic residues" evidence="1">
    <location>
        <begin position="1"/>
        <end position="15"/>
    </location>
</feature>
<organism evidence="2 3">
    <name type="scientific">Nephila pilipes</name>
    <name type="common">Giant wood spider</name>
    <name type="synonym">Nephila maculata</name>
    <dbReference type="NCBI Taxonomy" id="299642"/>
    <lineage>
        <taxon>Eukaryota</taxon>
        <taxon>Metazoa</taxon>
        <taxon>Ecdysozoa</taxon>
        <taxon>Arthropoda</taxon>
        <taxon>Chelicerata</taxon>
        <taxon>Arachnida</taxon>
        <taxon>Araneae</taxon>
        <taxon>Araneomorphae</taxon>
        <taxon>Entelegynae</taxon>
        <taxon>Araneoidea</taxon>
        <taxon>Nephilidae</taxon>
        <taxon>Nephila</taxon>
    </lineage>
</organism>
<dbReference type="OrthoDB" id="2373987at2759"/>
<evidence type="ECO:0000256" key="1">
    <source>
        <dbReference type="SAM" id="MobiDB-lite"/>
    </source>
</evidence>
<accession>A0A8X6NZ38</accession>
<evidence type="ECO:0000313" key="2">
    <source>
        <dbReference type="EMBL" id="GFT39720.1"/>
    </source>
</evidence>
<sequence>MVHLTDEEEGEEGALPEEVPLLPQHRAHGQLTQDEKKFLLSVERGDVATVRRIEDLPEFSDCIQEKYY</sequence>
<dbReference type="AlphaFoldDB" id="A0A8X6NZ38"/>
<dbReference type="EMBL" id="BMAW01109703">
    <property type="protein sequence ID" value="GFT39720.1"/>
    <property type="molecule type" value="Genomic_DNA"/>
</dbReference>
<feature type="region of interest" description="Disordered" evidence="1">
    <location>
        <begin position="1"/>
        <end position="20"/>
    </location>
</feature>
<protein>
    <submittedName>
        <fullName evidence="2">Uncharacterized protein</fullName>
    </submittedName>
</protein>